<accession>A0A0A5FUL9</accession>
<feature type="transmembrane region" description="Helical" evidence="6">
    <location>
        <begin position="76"/>
        <end position="94"/>
    </location>
</feature>
<sequence>MKLGARMIKTGLAVALALYVSYLIGSSSIIAGMTALFSIQPSIYRSVQSIIEQVQANIIGALSAIIVVLTLGKDPFIIGFTIVIVIALCIKFNMNENTVLLALVAVIAIMETTDMPFFQFTILRFSSLMIGIFSSFIVNLVFLPPKYETKLFSAIDRNTSDILQWLRITTRHLSDRPALREEIERIDSELMNVDHTYSLYQEERTYFKKRRFRKARKLILFRHLMATTRKSFDVLKTFSKLENELDKVPEEFRHTLITELDKTIHAHEKIILSLMGRIRPEKDPIEESGTPDIPTLVEYLIQFYEKGEDEKEQLMFLPLATRLMDYHHQLMRLQKLVTTYQHYHGAEQINVGKKQKPTAK</sequence>
<dbReference type="AlphaFoldDB" id="A0A0A5FUL9"/>
<dbReference type="RefSeq" id="WP_027447631.1">
    <property type="nucleotide sequence ID" value="NZ_AULJ01000077.1"/>
</dbReference>
<keyword evidence="3 6" id="KW-0812">Transmembrane</keyword>
<dbReference type="PANTHER" id="PTHR30509:SF27">
    <property type="entry name" value="UPF0421 PROTEIN YGAE"/>
    <property type="match status" value="1"/>
</dbReference>
<dbReference type="STRING" id="1385511.GCA_000425225_04168"/>
<feature type="transmembrane region" description="Helical" evidence="6">
    <location>
        <begin position="12"/>
        <end position="38"/>
    </location>
</feature>
<comment type="caution">
    <text evidence="7">The sequence shown here is derived from an EMBL/GenBank/DDBJ whole genome shotgun (WGS) entry which is preliminary data.</text>
</comment>
<evidence type="ECO:0000256" key="2">
    <source>
        <dbReference type="ARBA" id="ARBA00022475"/>
    </source>
</evidence>
<keyword evidence="5 6" id="KW-0472">Membrane</keyword>
<dbReference type="Pfam" id="PF06081">
    <property type="entry name" value="ArAE_1"/>
    <property type="match status" value="1"/>
</dbReference>
<proteinExistence type="predicted"/>
<dbReference type="EMBL" id="AVPF01000096">
    <property type="protein sequence ID" value="KGX83579.1"/>
    <property type="molecule type" value="Genomic_DNA"/>
</dbReference>
<organism evidence="7 8">
    <name type="scientific">Pontibacillus marinus BH030004 = DSM 16465</name>
    <dbReference type="NCBI Taxonomy" id="1385511"/>
    <lineage>
        <taxon>Bacteria</taxon>
        <taxon>Bacillati</taxon>
        <taxon>Bacillota</taxon>
        <taxon>Bacilli</taxon>
        <taxon>Bacillales</taxon>
        <taxon>Bacillaceae</taxon>
        <taxon>Pontibacillus</taxon>
    </lineage>
</organism>
<reference evidence="7 8" key="1">
    <citation type="submission" date="2013-08" db="EMBL/GenBank/DDBJ databases">
        <authorList>
            <person name="Huang J."/>
            <person name="Wang G."/>
        </authorList>
    </citation>
    <scope>NUCLEOTIDE SEQUENCE [LARGE SCALE GENOMIC DNA]</scope>
    <source>
        <strain evidence="7 8">BH030004</strain>
    </source>
</reference>
<evidence type="ECO:0000313" key="7">
    <source>
        <dbReference type="EMBL" id="KGX83579.1"/>
    </source>
</evidence>
<evidence type="ECO:0008006" key="9">
    <source>
        <dbReference type="Google" id="ProtNLM"/>
    </source>
</evidence>
<feature type="transmembrane region" description="Helical" evidence="6">
    <location>
        <begin position="125"/>
        <end position="143"/>
    </location>
</feature>
<comment type="subcellular location">
    <subcellularLocation>
        <location evidence="1">Cell membrane</location>
        <topology evidence="1">Multi-pass membrane protein</topology>
    </subcellularLocation>
</comment>
<evidence type="ECO:0000256" key="1">
    <source>
        <dbReference type="ARBA" id="ARBA00004651"/>
    </source>
</evidence>
<dbReference type="OrthoDB" id="1653617at2"/>
<dbReference type="PANTHER" id="PTHR30509">
    <property type="entry name" value="P-HYDROXYBENZOIC ACID EFFLUX PUMP SUBUNIT-RELATED"/>
    <property type="match status" value="1"/>
</dbReference>
<name>A0A0A5FUL9_9BACI</name>
<keyword evidence="2" id="KW-1003">Cell membrane</keyword>
<gene>
    <name evidence="7" type="ORF">N783_02100</name>
</gene>
<evidence type="ECO:0000256" key="5">
    <source>
        <dbReference type="ARBA" id="ARBA00023136"/>
    </source>
</evidence>
<dbReference type="Proteomes" id="UP000030403">
    <property type="component" value="Unassembled WGS sequence"/>
</dbReference>
<dbReference type="eggNOG" id="COG4129">
    <property type="taxonomic scope" value="Bacteria"/>
</dbReference>
<protein>
    <recommendedName>
        <fullName evidence="9">Aromatic acid exporter family protein</fullName>
    </recommendedName>
</protein>
<dbReference type="InterPro" id="IPR010343">
    <property type="entry name" value="ArAE_1"/>
</dbReference>
<dbReference type="GO" id="GO:0005886">
    <property type="term" value="C:plasma membrane"/>
    <property type="evidence" value="ECO:0007669"/>
    <property type="project" value="UniProtKB-SubCell"/>
</dbReference>
<evidence type="ECO:0000256" key="6">
    <source>
        <dbReference type="SAM" id="Phobius"/>
    </source>
</evidence>
<keyword evidence="8" id="KW-1185">Reference proteome</keyword>
<evidence type="ECO:0000313" key="8">
    <source>
        <dbReference type="Proteomes" id="UP000030403"/>
    </source>
</evidence>
<evidence type="ECO:0000256" key="3">
    <source>
        <dbReference type="ARBA" id="ARBA00022692"/>
    </source>
</evidence>
<feature type="transmembrane region" description="Helical" evidence="6">
    <location>
        <begin position="50"/>
        <end position="69"/>
    </location>
</feature>
<keyword evidence="4 6" id="KW-1133">Transmembrane helix</keyword>
<evidence type="ECO:0000256" key="4">
    <source>
        <dbReference type="ARBA" id="ARBA00022989"/>
    </source>
</evidence>